<sequence length="195" mass="23139">MDIKIYDKTINNTLSSSKKISRNNVNIFKKEFNKALLEENNKKVPNIKGLNKNINAPQNICKKLSIKNDVIKNYGKNNELIVKNIKDMERILDIKIIGNEDKYFKEDNKIDIFKIIDNYGSNVSSNELEDFQRTVTTLWEEGMITDEDYFYAIKWIALKVEQKSIKIKLENVKKKTEDYIYYKYFNKQKVKNIFK</sequence>
<accession>A0ABS7APM4</accession>
<dbReference type="EMBL" id="JAHXPT010000005">
    <property type="protein sequence ID" value="MBW6410053.1"/>
    <property type="molecule type" value="Genomic_DNA"/>
</dbReference>
<name>A0ABS7APM4_9CLOT</name>
<reference evidence="1 2" key="1">
    <citation type="submission" date="2021-07" db="EMBL/GenBank/DDBJ databases">
        <title>Clostridium weizhouense sp. nov., an anaerobic bacterium isolated from activated sludge of Petroleum wastewater.</title>
        <authorList>
            <person name="Li Q."/>
        </authorList>
    </citation>
    <scope>NUCLEOTIDE SEQUENCE [LARGE SCALE GENOMIC DNA]</scope>
    <source>
        <strain evidence="1 2">YB-6</strain>
    </source>
</reference>
<dbReference type="RefSeq" id="WP_219779112.1">
    <property type="nucleotide sequence ID" value="NZ_JAHXPT010000005.1"/>
</dbReference>
<gene>
    <name evidence="1" type="ORF">KYD98_08105</name>
</gene>
<evidence type="ECO:0000313" key="2">
    <source>
        <dbReference type="Proteomes" id="UP001519921"/>
    </source>
</evidence>
<proteinExistence type="predicted"/>
<keyword evidence="2" id="KW-1185">Reference proteome</keyword>
<evidence type="ECO:0000313" key="1">
    <source>
        <dbReference type="EMBL" id="MBW6410053.1"/>
    </source>
</evidence>
<protein>
    <submittedName>
        <fullName evidence="1">Uncharacterized protein</fullName>
    </submittedName>
</protein>
<dbReference type="Proteomes" id="UP001519921">
    <property type="component" value="Unassembled WGS sequence"/>
</dbReference>
<organism evidence="1 2">
    <name type="scientific">Clostridium weizhouense</name>
    <dbReference type="NCBI Taxonomy" id="2859781"/>
    <lineage>
        <taxon>Bacteria</taxon>
        <taxon>Bacillati</taxon>
        <taxon>Bacillota</taxon>
        <taxon>Clostridia</taxon>
        <taxon>Eubacteriales</taxon>
        <taxon>Clostridiaceae</taxon>
        <taxon>Clostridium</taxon>
    </lineage>
</organism>
<comment type="caution">
    <text evidence="1">The sequence shown here is derived from an EMBL/GenBank/DDBJ whole genome shotgun (WGS) entry which is preliminary data.</text>
</comment>